<feature type="transmembrane region" description="Helical" evidence="2">
    <location>
        <begin position="330"/>
        <end position="354"/>
    </location>
</feature>
<evidence type="ECO:0000256" key="1">
    <source>
        <dbReference type="SAM" id="MobiDB-lite"/>
    </source>
</evidence>
<evidence type="ECO:0000256" key="2">
    <source>
        <dbReference type="SAM" id="Phobius"/>
    </source>
</evidence>
<gene>
    <name evidence="4" type="ORF">ACFQKD_03200</name>
</gene>
<name>A0ABD5WVJ2_9EURY</name>
<sequence length="356" mass="35936">MRGRRFALLAVLILACAASGATVIAVPPESPPASTDAASAAFVYAGDAITVEAEPRQAIRGETTLDPGTEVTVSLRSTGDTEPRFVQRETVTVTPDGTFTAAVDFSQQRGGGTFSARLLYDGEVVDEAPGEIVASDGSTPGPTATPAEASSTPSTTTERTDERFLPGFPKSLLSGTVGDSVSIEITVSPGGTATLRIGGEEAGYETSATVRDDDGDGSVTVVFDTAAASDPERVLAVADDGDTLVSTTSDRAVSVPLDPGDYDLALYEGGHLADDDHLDDVGSLRLQSAPETESATPTTTPQAATPTVTTATSLATTVPLDGLDVVSPSVLGAGALVVGVLLGGAGVVLVGGALRR</sequence>
<feature type="compositionally biased region" description="Low complexity" evidence="1">
    <location>
        <begin position="135"/>
        <end position="157"/>
    </location>
</feature>
<dbReference type="PROSITE" id="PS51257">
    <property type="entry name" value="PROKAR_LIPOPROTEIN"/>
    <property type="match status" value="1"/>
</dbReference>
<keyword evidence="2" id="KW-0812">Transmembrane</keyword>
<dbReference type="Pfam" id="PF25162">
    <property type="entry name" value="DUF7827"/>
    <property type="match status" value="1"/>
</dbReference>
<dbReference type="Proteomes" id="UP001596388">
    <property type="component" value="Unassembled WGS sequence"/>
</dbReference>
<proteinExistence type="predicted"/>
<feature type="compositionally biased region" description="Low complexity" evidence="1">
    <location>
        <begin position="289"/>
        <end position="307"/>
    </location>
</feature>
<evidence type="ECO:0000259" key="3">
    <source>
        <dbReference type="Pfam" id="PF25162"/>
    </source>
</evidence>
<keyword evidence="5" id="KW-1185">Reference proteome</keyword>
<reference evidence="4 5" key="1">
    <citation type="journal article" date="2019" name="Int. J. Syst. Evol. Microbiol.">
        <title>The Global Catalogue of Microorganisms (GCM) 10K type strain sequencing project: providing services to taxonomists for standard genome sequencing and annotation.</title>
        <authorList>
            <consortium name="The Broad Institute Genomics Platform"/>
            <consortium name="The Broad Institute Genome Sequencing Center for Infectious Disease"/>
            <person name="Wu L."/>
            <person name="Ma J."/>
        </authorList>
    </citation>
    <scope>NUCLEOTIDE SEQUENCE [LARGE SCALE GENOMIC DNA]</scope>
    <source>
        <strain evidence="4 5">DT55</strain>
    </source>
</reference>
<evidence type="ECO:0000313" key="4">
    <source>
        <dbReference type="EMBL" id="MFC7096300.1"/>
    </source>
</evidence>
<feature type="domain" description="DUF7827" evidence="3">
    <location>
        <begin position="168"/>
        <end position="269"/>
    </location>
</feature>
<feature type="region of interest" description="Disordered" evidence="1">
    <location>
        <begin position="287"/>
        <end position="307"/>
    </location>
</feature>
<feature type="region of interest" description="Disordered" evidence="1">
    <location>
        <begin position="131"/>
        <end position="168"/>
    </location>
</feature>
<keyword evidence="2" id="KW-0472">Membrane</keyword>
<keyword evidence="2" id="KW-1133">Transmembrane helix</keyword>
<evidence type="ECO:0000313" key="5">
    <source>
        <dbReference type="Proteomes" id="UP001596388"/>
    </source>
</evidence>
<dbReference type="EMBL" id="JBHTAG010000002">
    <property type="protein sequence ID" value="MFC7096300.1"/>
    <property type="molecule type" value="Genomic_DNA"/>
</dbReference>
<accession>A0ABD5WVJ2</accession>
<dbReference type="InterPro" id="IPR057149">
    <property type="entry name" value="DUF7827"/>
</dbReference>
<protein>
    <submittedName>
        <fullName evidence="4">BGTF surface domain-containing protein</fullName>
    </submittedName>
</protein>
<dbReference type="NCBIfam" id="NF045517">
    <property type="entry name" value="halo_surf_dom"/>
    <property type="match status" value="1"/>
</dbReference>
<comment type="caution">
    <text evidence="4">The sequence shown here is derived from an EMBL/GenBank/DDBJ whole genome shotgun (WGS) entry which is preliminary data.</text>
</comment>
<dbReference type="AlphaFoldDB" id="A0ABD5WVJ2"/>
<organism evidence="4 5">
    <name type="scientific">Halobaculum marinum</name>
    <dbReference type="NCBI Taxonomy" id="3031996"/>
    <lineage>
        <taxon>Archaea</taxon>
        <taxon>Methanobacteriati</taxon>
        <taxon>Methanobacteriota</taxon>
        <taxon>Stenosarchaea group</taxon>
        <taxon>Halobacteria</taxon>
        <taxon>Halobacteriales</taxon>
        <taxon>Haloferacaceae</taxon>
        <taxon>Halobaculum</taxon>
    </lineage>
</organism>